<dbReference type="PANTHER" id="PTHR47096">
    <property type="entry name" value="MISSHAPEN LIKE KINASE 1"/>
    <property type="match status" value="1"/>
</dbReference>
<proteinExistence type="predicted"/>
<dbReference type="InterPro" id="IPR051700">
    <property type="entry name" value="STE20_Ser-Thr_kinase"/>
</dbReference>
<feature type="region of interest" description="Disordered" evidence="1">
    <location>
        <begin position="13"/>
        <end position="317"/>
    </location>
</feature>
<feature type="compositionally biased region" description="Polar residues" evidence="1">
    <location>
        <begin position="74"/>
        <end position="94"/>
    </location>
</feature>
<dbReference type="GO" id="GO:0016301">
    <property type="term" value="F:kinase activity"/>
    <property type="evidence" value="ECO:0007669"/>
    <property type="project" value="UniProtKB-KW"/>
</dbReference>
<sequence>MHANILSVCQVEERSKLNRQSSPALQHKVANRISDPSLPPRSESFSSGGIQQSRTPPMHRPVEPQMAHLVSVKSHGSSMTGSQSLHDQSSQGVSAFQEGMSPHRPPMPRQNSDPTSETPAPPPRITSRDEKFDRSSWLRQEDDVPPKVPQRTTSISPALVRKNSPGNGPGGLGPRTGAHLIRASNPDLRISMESAIQRTSSGSSSSSSTPSSQGGSSERNRVGGSSKPEGSPAVSQESKPKTQEENREVTRPSRPADLTALAKELRELRTNEETNRPPRKVTDYSSSSEDSESSEEEDGEGGAHDGTVPVSDIPRIM</sequence>
<accession>A0A498NV51</accession>
<keyword evidence="2" id="KW-0808">Transferase</keyword>
<dbReference type="PANTHER" id="PTHR47096:SF1">
    <property type="entry name" value="MISSHAPEN LIKE KINASE 1"/>
    <property type="match status" value="1"/>
</dbReference>
<evidence type="ECO:0000313" key="3">
    <source>
        <dbReference type="Proteomes" id="UP000290572"/>
    </source>
</evidence>
<feature type="compositionally biased region" description="Low complexity" evidence="1">
    <location>
        <begin position="200"/>
        <end position="217"/>
    </location>
</feature>
<feature type="compositionally biased region" description="Polar residues" evidence="1">
    <location>
        <begin position="43"/>
        <end position="55"/>
    </location>
</feature>
<organism evidence="2 3">
    <name type="scientific">Labeo rohita</name>
    <name type="common">Indian major carp</name>
    <name type="synonym">Cyprinus rohita</name>
    <dbReference type="NCBI Taxonomy" id="84645"/>
    <lineage>
        <taxon>Eukaryota</taxon>
        <taxon>Metazoa</taxon>
        <taxon>Chordata</taxon>
        <taxon>Craniata</taxon>
        <taxon>Vertebrata</taxon>
        <taxon>Euteleostomi</taxon>
        <taxon>Actinopterygii</taxon>
        <taxon>Neopterygii</taxon>
        <taxon>Teleostei</taxon>
        <taxon>Ostariophysi</taxon>
        <taxon>Cypriniformes</taxon>
        <taxon>Cyprinidae</taxon>
        <taxon>Labeoninae</taxon>
        <taxon>Labeonini</taxon>
        <taxon>Labeo</taxon>
    </lineage>
</organism>
<reference evidence="2 3" key="1">
    <citation type="submission" date="2018-03" db="EMBL/GenBank/DDBJ databases">
        <title>Draft genome sequence of Rohu Carp (Labeo rohita).</title>
        <authorList>
            <person name="Das P."/>
            <person name="Kushwaha B."/>
            <person name="Joshi C.G."/>
            <person name="Kumar D."/>
            <person name="Nagpure N.S."/>
            <person name="Sahoo L."/>
            <person name="Das S.P."/>
            <person name="Bit A."/>
            <person name="Patnaik S."/>
            <person name="Meher P.K."/>
            <person name="Jayasankar P."/>
            <person name="Koringa P.G."/>
            <person name="Patel N.V."/>
            <person name="Hinsu A.T."/>
            <person name="Kumar R."/>
            <person name="Pandey M."/>
            <person name="Agarwal S."/>
            <person name="Srivastava S."/>
            <person name="Singh M."/>
            <person name="Iquebal M.A."/>
            <person name="Jaiswal S."/>
            <person name="Angadi U.B."/>
            <person name="Kumar N."/>
            <person name="Raza M."/>
            <person name="Shah T.M."/>
            <person name="Rai A."/>
            <person name="Jena J.K."/>
        </authorList>
    </citation>
    <scope>NUCLEOTIDE SEQUENCE [LARGE SCALE GENOMIC DNA]</scope>
    <source>
        <strain evidence="2">DASCIFA01</strain>
        <tissue evidence="2">Testis</tissue>
    </source>
</reference>
<dbReference type="STRING" id="84645.A0A498NV51"/>
<feature type="compositionally biased region" description="Polar residues" evidence="1">
    <location>
        <begin position="109"/>
        <end position="118"/>
    </location>
</feature>
<feature type="compositionally biased region" description="Basic and acidic residues" evidence="1">
    <location>
        <begin position="126"/>
        <end position="145"/>
    </location>
</feature>
<evidence type="ECO:0000256" key="1">
    <source>
        <dbReference type="SAM" id="MobiDB-lite"/>
    </source>
</evidence>
<evidence type="ECO:0000313" key="2">
    <source>
        <dbReference type="EMBL" id="RXN36042.1"/>
    </source>
</evidence>
<keyword evidence="3" id="KW-1185">Reference proteome</keyword>
<name>A0A498NV51_LABRO</name>
<comment type="caution">
    <text evidence="2">The sequence shown here is derived from an EMBL/GenBank/DDBJ whole genome shotgun (WGS) entry which is preliminary data.</text>
</comment>
<protein>
    <submittedName>
        <fullName evidence="2">Traf2 and NCK-interacting kinase-like isoform X2</fullName>
    </submittedName>
</protein>
<dbReference type="EMBL" id="QBIY01009563">
    <property type="protein sequence ID" value="RXN36042.1"/>
    <property type="molecule type" value="Genomic_DNA"/>
</dbReference>
<dbReference type="Proteomes" id="UP000290572">
    <property type="component" value="Unassembled WGS sequence"/>
</dbReference>
<keyword evidence="2" id="KW-0418">Kinase</keyword>
<dbReference type="AlphaFoldDB" id="A0A498NV51"/>
<dbReference type="GO" id="GO:0005829">
    <property type="term" value="C:cytosol"/>
    <property type="evidence" value="ECO:0007669"/>
    <property type="project" value="TreeGrafter"/>
</dbReference>
<feature type="compositionally biased region" description="Basic and acidic residues" evidence="1">
    <location>
        <begin position="238"/>
        <end position="251"/>
    </location>
</feature>
<feature type="compositionally biased region" description="Acidic residues" evidence="1">
    <location>
        <begin position="289"/>
        <end position="300"/>
    </location>
</feature>
<feature type="compositionally biased region" description="Basic and acidic residues" evidence="1">
    <location>
        <begin position="263"/>
        <end position="282"/>
    </location>
</feature>
<gene>
    <name evidence="2" type="ORF">ROHU_003303</name>
</gene>